<evidence type="ECO:0000313" key="1">
    <source>
        <dbReference type="EMBL" id="RIB27525.1"/>
    </source>
</evidence>
<dbReference type="EMBL" id="QKWP01000096">
    <property type="protein sequence ID" value="RIB27525.1"/>
    <property type="molecule type" value="Genomic_DNA"/>
</dbReference>
<dbReference type="Proteomes" id="UP000266673">
    <property type="component" value="Unassembled WGS sequence"/>
</dbReference>
<gene>
    <name evidence="1" type="ORF">C2G38_2160385</name>
</gene>
<dbReference type="SUPFAM" id="SSF53098">
    <property type="entry name" value="Ribonuclease H-like"/>
    <property type="match status" value="1"/>
</dbReference>
<dbReference type="AlphaFoldDB" id="A0A397VYC1"/>
<protein>
    <recommendedName>
        <fullName evidence="3">DUF659 domain-containing protein</fullName>
    </recommendedName>
</protein>
<evidence type="ECO:0008006" key="3">
    <source>
        <dbReference type="Google" id="ProtNLM"/>
    </source>
</evidence>
<keyword evidence="2" id="KW-1185">Reference proteome</keyword>
<organism evidence="1 2">
    <name type="scientific">Gigaspora rosea</name>
    <dbReference type="NCBI Taxonomy" id="44941"/>
    <lineage>
        <taxon>Eukaryota</taxon>
        <taxon>Fungi</taxon>
        <taxon>Fungi incertae sedis</taxon>
        <taxon>Mucoromycota</taxon>
        <taxon>Glomeromycotina</taxon>
        <taxon>Glomeromycetes</taxon>
        <taxon>Diversisporales</taxon>
        <taxon>Gigasporaceae</taxon>
        <taxon>Gigaspora</taxon>
    </lineage>
</organism>
<reference evidence="1 2" key="1">
    <citation type="submission" date="2018-06" db="EMBL/GenBank/DDBJ databases">
        <title>Comparative genomics reveals the genomic features of Rhizophagus irregularis, R. cerebriforme, R. diaphanum and Gigaspora rosea, and their symbiotic lifestyle signature.</title>
        <authorList>
            <person name="Morin E."/>
            <person name="San Clemente H."/>
            <person name="Chen E.C.H."/>
            <person name="De La Providencia I."/>
            <person name="Hainaut M."/>
            <person name="Kuo A."/>
            <person name="Kohler A."/>
            <person name="Murat C."/>
            <person name="Tang N."/>
            <person name="Roy S."/>
            <person name="Loubradou J."/>
            <person name="Henrissat B."/>
            <person name="Grigoriev I.V."/>
            <person name="Corradi N."/>
            <person name="Roux C."/>
            <person name="Martin F.M."/>
        </authorList>
    </citation>
    <scope>NUCLEOTIDE SEQUENCE [LARGE SCALE GENOMIC DNA]</scope>
    <source>
        <strain evidence="1 2">DAOM 194757</strain>
    </source>
</reference>
<comment type="caution">
    <text evidence="1">The sequence shown here is derived from an EMBL/GenBank/DDBJ whole genome shotgun (WGS) entry which is preliminary data.</text>
</comment>
<dbReference type="OrthoDB" id="2434861at2759"/>
<evidence type="ECO:0000313" key="2">
    <source>
        <dbReference type="Proteomes" id="UP000266673"/>
    </source>
</evidence>
<accession>A0A397VYC1</accession>
<name>A0A397VYC1_9GLOM</name>
<dbReference type="InterPro" id="IPR012337">
    <property type="entry name" value="RNaseH-like_sf"/>
</dbReference>
<sequence>MLTFDGWKNVAKQNILGITCITEKGEVIIYDARDISSEHSTMEATIKLVKDLLIEDGLKDDNIIAIVTDSSKRLEKRWRDWEQPLLLLAYFLNSDLRSSNLNLRACKISFVELCKYAQVYYKLWTGNKLQMLASEMAQYRDKTFPFDDYQVNQFKNKPLRFWKGST</sequence>
<proteinExistence type="predicted"/>